<dbReference type="InterPro" id="IPR004875">
    <property type="entry name" value="DDE_SF_endonuclease_dom"/>
</dbReference>
<dbReference type="SMART" id="SM00674">
    <property type="entry name" value="CENPB"/>
    <property type="match status" value="1"/>
</dbReference>
<evidence type="ECO:0000259" key="2">
    <source>
        <dbReference type="PROSITE" id="PS51253"/>
    </source>
</evidence>
<keyword evidence="1" id="KW-0238">DNA-binding</keyword>
<proteinExistence type="predicted"/>
<organism evidence="3 4">
    <name type="scientific">Crassostrea virginica</name>
    <name type="common">Eastern oyster</name>
    <dbReference type="NCBI Taxonomy" id="6565"/>
    <lineage>
        <taxon>Eukaryota</taxon>
        <taxon>Metazoa</taxon>
        <taxon>Spiralia</taxon>
        <taxon>Lophotrochozoa</taxon>
        <taxon>Mollusca</taxon>
        <taxon>Bivalvia</taxon>
        <taxon>Autobranchia</taxon>
        <taxon>Pteriomorphia</taxon>
        <taxon>Ostreida</taxon>
        <taxon>Ostreoidea</taxon>
        <taxon>Ostreidae</taxon>
        <taxon>Crassostrea</taxon>
    </lineage>
</organism>
<dbReference type="PROSITE" id="PS51253">
    <property type="entry name" value="HTH_CENPB"/>
    <property type="match status" value="1"/>
</dbReference>
<gene>
    <name evidence="4" type="primary">LOC111124384</name>
</gene>
<protein>
    <submittedName>
        <fullName evidence="4">Protein PDC2-like</fullName>
    </submittedName>
</protein>
<dbReference type="Proteomes" id="UP000694844">
    <property type="component" value="Chromosome 3"/>
</dbReference>
<dbReference type="Gene3D" id="1.10.10.60">
    <property type="entry name" value="Homeodomain-like"/>
    <property type="match status" value="2"/>
</dbReference>
<dbReference type="GO" id="GO:0005634">
    <property type="term" value="C:nucleus"/>
    <property type="evidence" value="ECO:0007669"/>
    <property type="project" value="TreeGrafter"/>
</dbReference>
<dbReference type="RefSeq" id="XP_022322943.1">
    <property type="nucleotide sequence ID" value="XM_022467235.1"/>
</dbReference>
<keyword evidence="3" id="KW-1185">Reference proteome</keyword>
<name>A0A8B8D4C3_CRAVI</name>
<dbReference type="Pfam" id="PF03221">
    <property type="entry name" value="HTH_Tnp_Tc5"/>
    <property type="match status" value="1"/>
</dbReference>
<dbReference type="AlphaFoldDB" id="A0A8B8D4C3"/>
<dbReference type="PANTHER" id="PTHR19303">
    <property type="entry name" value="TRANSPOSON"/>
    <property type="match status" value="1"/>
</dbReference>
<dbReference type="Pfam" id="PF03184">
    <property type="entry name" value="DDE_1"/>
    <property type="match status" value="1"/>
</dbReference>
<accession>A0A8B8D4C3</accession>
<dbReference type="PANTHER" id="PTHR19303:SF73">
    <property type="entry name" value="PROTEIN PDC2"/>
    <property type="match status" value="1"/>
</dbReference>
<dbReference type="GO" id="GO:0003677">
    <property type="term" value="F:DNA binding"/>
    <property type="evidence" value="ECO:0007669"/>
    <property type="project" value="UniProtKB-KW"/>
</dbReference>
<evidence type="ECO:0000313" key="3">
    <source>
        <dbReference type="Proteomes" id="UP000694844"/>
    </source>
</evidence>
<dbReference type="InterPro" id="IPR006600">
    <property type="entry name" value="HTH_CenpB_DNA-bd_dom"/>
</dbReference>
<dbReference type="InterPro" id="IPR009057">
    <property type="entry name" value="Homeodomain-like_sf"/>
</dbReference>
<dbReference type="SUPFAM" id="SSF46689">
    <property type="entry name" value="Homeodomain-like"/>
    <property type="match status" value="1"/>
</dbReference>
<reference evidence="4" key="1">
    <citation type="submission" date="2025-08" db="UniProtKB">
        <authorList>
            <consortium name="RefSeq"/>
        </authorList>
    </citation>
    <scope>IDENTIFICATION</scope>
    <source>
        <tissue evidence="4">Whole sample</tissue>
    </source>
</reference>
<evidence type="ECO:0000256" key="1">
    <source>
        <dbReference type="ARBA" id="ARBA00023125"/>
    </source>
</evidence>
<dbReference type="KEGG" id="cvn:111124384"/>
<dbReference type="InterPro" id="IPR050863">
    <property type="entry name" value="CenT-Element_Derived"/>
</dbReference>
<sequence length="543" mass="63157">MDLESTESEVQNVTNTTTQMYEELEMKVEEFDSSYAVDEGMGTQQVIAESFEMPFVEPVEMTKHINGNTRPRGQLTMGQKREMCIFKEENPKCTMRQIQEHFQEKWNHHIGHSTVHDILKYKSKYLSLPKLKENCRRLRKTRNFEMEEKLYKWIVENNMRGLGISNTAIKEKAQSLGEEFAVDDTFTYSNGWLHCFKIRYGLNKRKISTETSPVVVGSQIDFMKQLHIELKFFDLNEVYCVEELKLIYNLKPYHQANTNSNVVVGLCSNANGSNKLKPFVFTKPLNSKFLGDSFQPENYVWFRVTHDKSANPFSDWICEFDEQLTGNKKKALLLLKFSPEHEEIESGLRSIKLMYLPRSINEVSMNNPFDAGLLDEFKTRYRGQSLQHFLEQQSKGAEESLGLRDALRFVYDSWTSIPPQTILKYWQQSKLLSSVEVLNIPINSGDSAREHAEMLMQKIEGSNKMPIEQYLRFEEMNEDVLQNETDSERNGLGSEDVYASGYIPCSEAKAGLLKCIRFTEQTENATQKLQTMWNMMKWLDKLQ</sequence>
<feature type="domain" description="HTH CENPB-type" evidence="2">
    <location>
        <begin position="134"/>
        <end position="206"/>
    </location>
</feature>
<evidence type="ECO:0000313" key="4">
    <source>
        <dbReference type="RefSeq" id="XP_022322943.1"/>
    </source>
</evidence>
<dbReference type="OrthoDB" id="6112783at2759"/>
<dbReference type="GeneID" id="111124384"/>